<keyword evidence="4" id="KW-1185">Reference proteome</keyword>
<dbReference type="KEGG" id="grl:LPB144_05305"/>
<evidence type="ECO:0000256" key="1">
    <source>
        <dbReference type="SAM" id="Phobius"/>
    </source>
</evidence>
<name>A0A1L3J422_9FLAO</name>
<accession>A0A1L3J422</accession>
<feature type="transmembrane region" description="Helical" evidence="1">
    <location>
        <begin position="41"/>
        <end position="62"/>
    </location>
</feature>
<sequence>MKKYKARKGKFIYYLLIGLLLIPIAGFWIDHKMIIDRPWIMIPLITPALLILWILLDTSYAIDGERLKFRSAINKGSIPIKAIFEIRKNKTMSVGLKPAMAKNGMIIKYGKYDEIYVAPVNNDKMISDLKAINPDIRISN</sequence>
<organism evidence="3 4">
    <name type="scientific">Christiangramia salexigens</name>
    <dbReference type="NCBI Taxonomy" id="1913577"/>
    <lineage>
        <taxon>Bacteria</taxon>
        <taxon>Pseudomonadati</taxon>
        <taxon>Bacteroidota</taxon>
        <taxon>Flavobacteriia</taxon>
        <taxon>Flavobacteriales</taxon>
        <taxon>Flavobacteriaceae</taxon>
        <taxon>Christiangramia</taxon>
    </lineage>
</organism>
<dbReference type="EMBL" id="CP018153">
    <property type="protein sequence ID" value="APG59866.1"/>
    <property type="molecule type" value="Genomic_DNA"/>
</dbReference>
<dbReference type="Pfam" id="PF06713">
    <property type="entry name" value="bPH_4"/>
    <property type="match status" value="1"/>
</dbReference>
<gene>
    <name evidence="3" type="ORF">LPB144_05305</name>
</gene>
<proteinExistence type="predicted"/>
<dbReference type="RefSeq" id="WP_072552516.1">
    <property type="nucleotide sequence ID" value="NZ_CP018153.1"/>
</dbReference>
<dbReference type="STRING" id="1913577.LPB144_05305"/>
<evidence type="ECO:0000313" key="4">
    <source>
        <dbReference type="Proteomes" id="UP000182510"/>
    </source>
</evidence>
<keyword evidence="1" id="KW-0812">Transmembrane</keyword>
<evidence type="ECO:0000259" key="2">
    <source>
        <dbReference type="Pfam" id="PF06713"/>
    </source>
</evidence>
<dbReference type="OrthoDB" id="1437824at2"/>
<feature type="domain" description="Uncharacterized protein YyaB-like PH" evidence="2">
    <location>
        <begin position="58"/>
        <end position="133"/>
    </location>
</feature>
<feature type="transmembrane region" description="Helical" evidence="1">
    <location>
        <begin position="12"/>
        <end position="29"/>
    </location>
</feature>
<dbReference type="AlphaFoldDB" id="A0A1L3J422"/>
<dbReference type="Proteomes" id="UP000182510">
    <property type="component" value="Chromosome"/>
</dbReference>
<reference evidence="3 4" key="1">
    <citation type="submission" date="2016-11" db="EMBL/GenBank/DDBJ databases">
        <title>Gramella sp. LPB0144 isolated from marine environment.</title>
        <authorList>
            <person name="Kim E."/>
            <person name="Yi H."/>
        </authorList>
    </citation>
    <scope>NUCLEOTIDE SEQUENCE [LARGE SCALE GENOMIC DNA]</scope>
    <source>
        <strain evidence="3 4">LPB0144</strain>
    </source>
</reference>
<keyword evidence="1" id="KW-0472">Membrane</keyword>
<protein>
    <recommendedName>
        <fullName evidence="2">Uncharacterized protein YyaB-like PH domain-containing protein</fullName>
    </recommendedName>
</protein>
<evidence type="ECO:0000313" key="3">
    <source>
        <dbReference type="EMBL" id="APG59866.1"/>
    </source>
</evidence>
<dbReference type="GO" id="GO:0030153">
    <property type="term" value="P:bacteriocin immunity"/>
    <property type="evidence" value="ECO:0007669"/>
    <property type="project" value="InterPro"/>
</dbReference>
<keyword evidence="1" id="KW-1133">Transmembrane helix</keyword>
<dbReference type="InterPro" id="IPR009589">
    <property type="entry name" value="PH_YyaB-like"/>
</dbReference>